<dbReference type="Pfam" id="PF02683">
    <property type="entry name" value="DsbD_TM"/>
    <property type="match status" value="1"/>
</dbReference>
<organism evidence="9 10">
    <name type="scientific">Persephonella hydrogeniphila</name>
    <dbReference type="NCBI Taxonomy" id="198703"/>
    <lineage>
        <taxon>Bacteria</taxon>
        <taxon>Pseudomonadati</taxon>
        <taxon>Aquificota</taxon>
        <taxon>Aquificia</taxon>
        <taxon>Aquificales</taxon>
        <taxon>Hydrogenothermaceae</taxon>
        <taxon>Persephonella</taxon>
    </lineage>
</organism>
<dbReference type="PANTHER" id="PTHR31272">
    <property type="entry name" value="CYTOCHROME C-TYPE BIOGENESIS PROTEIN HI_1454-RELATED"/>
    <property type="match status" value="1"/>
</dbReference>
<keyword evidence="6 7" id="KW-0472">Membrane</keyword>
<evidence type="ECO:0000256" key="1">
    <source>
        <dbReference type="ARBA" id="ARBA00004141"/>
    </source>
</evidence>
<evidence type="ECO:0000313" key="9">
    <source>
        <dbReference type="EMBL" id="SNZ08570.1"/>
    </source>
</evidence>
<proteinExistence type="inferred from homology"/>
<feature type="transmembrane region" description="Helical" evidence="7">
    <location>
        <begin position="217"/>
        <end position="250"/>
    </location>
</feature>
<keyword evidence="10" id="KW-1185">Reference proteome</keyword>
<evidence type="ECO:0000259" key="8">
    <source>
        <dbReference type="Pfam" id="PF02683"/>
    </source>
</evidence>
<feature type="transmembrane region" description="Helical" evidence="7">
    <location>
        <begin position="68"/>
        <end position="91"/>
    </location>
</feature>
<feature type="transmembrane region" description="Helical" evidence="7">
    <location>
        <begin position="143"/>
        <end position="165"/>
    </location>
</feature>
<evidence type="ECO:0000256" key="3">
    <source>
        <dbReference type="ARBA" id="ARBA00022692"/>
    </source>
</evidence>
<feature type="transmembrane region" description="Helical" evidence="7">
    <location>
        <begin position="331"/>
        <end position="355"/>
    </location>
</feature>
<protein>
    <submittedName>
        <fullName evidence="9">Cytochrome c biogenesis protein CcdA</fullName>
    </submittedName>
</protein>
<feature type="transmembrane region" description="Helical" evidence="7">
    <location>
        <begin position="41"/>
        <end position="62"/>
    </location>
</feature>
<comment type="similarity">
    <text evidence="2">Belongs to the DsbD family.</text>
</comment>
<sequence>MESLFFSLVFLFGLVGFLSPCTWNLNAILIANVREKGIKNIFYFIFFRTLIFSFLGIIFLVLGNYIKFSFGFLIFIHFLVAGVFFFGNPLMKKFKFAPFDLSFQAFFPDVKLPAGVALGLNFPYCAFPFFILVVSYGLYLGGIYPFLFPFIFALISSVPTFLSFFLSKNSFKKINELIPSIPYITGFIVLITGFYLMNQNFFDTFSFFDFVNSKHSAFITIFVVFVLGILTSTGPATLPFIPVVAGILASNAFSKVQIFVNVLGFTGAFIISHGLIGIVSFYGFMVINQLFNVKVFNIVLGFILIFVGFNLLGLFGFSLRLPKVKVVQTGGFVSSFLLGSVYTFSICPSCTALLLGAVALSVASGNVFLAVLTMIIYAIGRSAVIFILGFLFNVQAVRQFIQRNYSLAKRFTGLVFIILSIYFIQKGF</sequence>
<dbReference type="InterPro" id="IPR003834">
    <property type="entry name" value="Cyt_c_assmbl_TM_dom"/>
</dbReference>
<reference evidence="10" key="1">
    <citation type="submission" date="2017-09" db="EMBL/GenBank/DDBJ databases">
        <authorList>
            <person name="Varghese N."/>
            <person name="Submissions S."/>
        </authorList>
    </citation>
    <scope>NUCLEOTIDE SEQUENCE [LARGE SCALE GENOMIC DNA]</scope>
    <source>
        <strain evidence="10">DSM 15103</strain>
    </source>
</reference>
<feature type="transmembrane region" description="Helical" evidence="7">
    <location>
        <begin position="177"/>
        <end position="197"/>
    </location>
</feature>
<feature type="transmembrane region" description="Helical" evidence="7">
    <location>
        <begin position="367"/>
        <end position="395"/>
    </location>
</feature>
<name>A0A285NGG6_9AQUI</name>
<feature type="transmembrane region" description="Helical" evidence="7">
    <location>
        <begin position="112"/>
        <end position="137"/>
    </location>
</feature>
<accession>A0A285NGG6</accession>
<feature type="domain" description="Cytochrome C biogenesis protein transmembrane" evidence="8">
    <location>
        <begin position="219"/>
        <end position="424"/>
    </location>
</feature>
<dbReference type="PANTHER" id="PTHR31272:SF9">
    <property type="entry name" value="BLL1027 PROTEIN"/>
    <property type="match status" value="1"/>
</dbReference>
<feature type="transmembrane region" description="Helical" evidence="7">
    <location>
        <begin position="6"/>
        <end position="29"/>
    </location>
</feature>
<evidence type="ECO:0000256" key="7">
    <source>
        <dbReference type="SAM" id="Phobius"/>
    </source>
</evidence>
<keyword evidence="4" id="KW-0201">Cytochrome c-type biogenesis</keyword>
<evidence type="ECO:0000256" key="4">
    <source>
        <dbReference type="ARBA" id="ARBA00022748"/>
    </source>
</evidence>
<keyword evidence="3 7" id="KW-0812">Transmembrane</keyword>
<feature type="transmembrane region" description="Helical" evidence="7">
    <location>
        <begin position="296"/>
        <end position="319"/>
    </location>
</feature>
<feature type="transmembrane region" description="Helical" evidence="7">
    <location>
        <begin position="407"/>
        <end position="425"/>
    </location>
</feature>
<dbReference type="AlphaFoldDB" id="A0A285NGG6"/>
<dbReference type="GO" id="GO:0017004">
    <property type="term" value="P:cytochrome complex assembly"/>
    <property type="evidence" value="ECO:0007669"/>
    <property type="project" value="UniProtKB-KW"/>
</dbReference>
<dbReference type="GO" id="GO:0016020">
    <property type="term" value="C:membrane"/>
    <property type="evidence" value="ECO:0007669"/>
    <property type="project" value="UniProtKB-SubCell"/>
</dbReference>
<dbReference type="Proteomes" id="UP000219036">
    <property type="component" value="Unassembled WGS sequence"/>
</dbReference>
<gene>
    <name evidence="9" type="ORF">SAMN06265182_1346</name>
</gene>
<evidence type="ECO:0000256" key="5">
    <source>
        <dbReference type="ARBA" id="ARBA00022989"/>
    </source>
</evidence>
<comment type="subcellular location">
    <subcellularLocation>
        <location evidence="1">Membrane</location>
        <topology evidence="1">Multi-pass membrane protein</topology>
    </subcellularLocation>
</comment>
<evidence type="ECO:0000256" key="6">
    <source>
        <dbReference type="ARBA" id="ARBA00023136"/>
    </source>
</evidence>
<dbReference type="EMBL" id="OBEI01000005">
    <property type="protein sequence ID" value="SNZ08570.1"/>
    <property type="molecule type" value="Genomic_DNA"/>
</dbReference>
<evidence type="ECO:0000313" key="10">
    <source>
        <dbReference type="Proteomes" id="UP000219036"/>
    </source>
</evidence>
<evidence type="ECO:0000256" key="2">
    <source>
        <dbReference type="ARBA" id="ARBA00006143"/>
    </source>
</evidence>
<feature type="transmembrane region" description="Helical" evidence="7">
    <location>
        <begin position="262"/>
        <end position="284"/>
    </location>
</feature>
<keyword evidence="5 7" id="KW-1133">Transmembrane helix</keyword>
<dbReference type="InterPro" id="IPR051790">
    <property type="entry name" value="Cytochrome_c-biogenesis_DsbD"/>
</dbReference>